<accession>Q0W6R6</accession>
<dbReference type="AlphaFoldDB" id="Q0W6R6"/>
<dbReference type="KEGG" id="rci:RCIA20"/>
<evidence type="ECO:0000313" key="1">
    <source>
        <dbReference type="EMBL" id="CAJ35927.1"/>
    </source>
</evidence>
<dbReference type="Proteomes" id="UP000000663">
    <property type="component" value="Chromosome"/>
</dbReference>
<name>Q0W6R6_METAR</name>
<evidence type="ECO:0000313" key="2">
    <source>
        <dbReference type="Proteomes" id="UP000000663"/>
    </source>
</evidence>
<protein>
    <submittedName>
        <fullName evidence="1">Uncharacterized protein</fullName>
    </submittedName>
</protein>
<dbReference type="EMBL" id="AM114193">
    <property type="protein sequence ID" value="CAJ35927.1"/>
    <property type="molecule type" value="Genomic_DNA"/>
</dbReference>
<proteinExistence type="predicted"/>
<organism evidence="1 2">
    <name type="scientific">Methanocella arvoryzae (strain DSM 22066 / NBRC 105507 / MRE50)</name>
    <dbReference type="NCBI Taxonomy" id="351160"/>
    <lineage>
        <taxon>Archaea</taxon>
        <taxon>Methanobacteriati</taxon>
        <taxon>Methanobacteriota</taxon>
        <taxon>Stenosarchaea group</taxon>
        <taxon>Methanomicrobia</taxon>
        <taxon>Methanocellales</taxon>
        <taxon>Methanocellaceae</taxon>
        <taxon>Methanocella</taxon>
    </lineage>
</organism>
<gene>
    <name evidence="1" type="ORF">RCIA20</name>
</gene>
<reference evidence="1 2" key="1">
    <citation type="journal article" date="2006" name="Science">
        <title>Genome of rice cluster I archaea -- the key methane producers in the rice rhizosphere.</title>
        <authorList>
            <person name="Erkel C."/>
            <person name="Kube M."/>
            <person name="Reinhardt R."/>
            <person name="Liesack W."/>
        </authorList>
    </citation>
    <scope>NUCLEOTIDE SEQUENCE [LARGE SCALE GENOMIC DNA]</scope>
    <source>
        <strain evidence="2">DSM 22066 / NBRC 105507 / MRE50</strain>
    </source>
</reference>
<dbReference type="STRING" id="351160.RCIA20"/>
<sequence length="93" mass="10435">MNLTISPRRSESSREVGEDFQAGRFGRVARFERRSGSVERSERMIFNIINPLRPPGASHNLSQTSLSSLTSHFESLPDLQVHPDLLAYLSVPP</sequence>
<keyword evidence="2" id="KW-1185">Reference proteome</keyword>